<dbReference type="InterPro" id="IPR036366">
    <property type="entry name" value="PGBDSf"/>
</dbReference>
<name>A0A8S5SRI4_9CAUD</name>
<dbReference type="PANTHER" id="PTHR11022:SF41">
    <property type="entry name" value="PEPTIDOGLYCAN-RECOGNITION PROTEIN LC-RELATED"/>
    <property type="match status" value="1"/>
</dbReference>
<dbReference type="GO" id="GO:0009253">
    <property type="term" value="P:peptidoglycan catabolic process"/>
    <property type="evidence" value="ECO:0007669"/>
    <property type="project" value="InterPro"/>
</dbReference>
<keyword evidence="2" id="KW-0929">Antimicrobial</keyword>
<dbReference type="InterPro" id="IPR006619">
    <property type="entry name" value="PGRP_domain_met/bac"/>
</dbReference>
<dbReference type="InterPro" id="IPR036365">
    <property type="entry name" value="PGBD-like_sf"/>
</dbReference>
<dbReference type="GO" id="GO:0008745">
    <property type="term" value="F:N-acetylmuramoyl-L-alanine amidase activity"/>
    <property type="evidence" value="ECO:0007669"/>
    <property type="project" value="InterPro"/>
</dbReference>
<dbReference type="Pfam" id="PF01510">
    <property type="entry name" value="Amidase_2"/>
    <property type="match status" value="1"/>
</dbReference>
<evidence type="ECO:0000259" key="4">
    <source>
        <dbReference type="SMART" id="SM00644"/>
    </source>
</evidence>
<comment type="similarity">
    <text evidence="1">Belongs to the N-acetylmuramoyl-L-alanine amidase 2 family.</text>
</comment>
<dbReference type="SMART" id="SM00701">
    <property type="entry name" value="PGRP"/>
    <property type="match status" value="1"/>
</dbReference>
<evidence type="ECO:0000256" key="1">
    <source>
        <dbReference type="ARBA" id="ARBA00007553"/>
    </source>
</evidence>
<dbReference type="InterPro" id="IPR015510">
    <property type="entry name" value="PGRP"/>
</dbReference>
<dbReference type="InterPro" id="IPR002502">
    <property type="entry name" value="Amidase_domain"/>
</dbReference>
<dbReference type="Gene3D" id="1.10.101.10">
    <property type="entry name" value="PGBD-like superfamily/PGBD"/>
    <property type="match status" value="1"/>
</dbReference>
<dbReference type="SMART" id="SM00644">
    <property type="entry name" value="Ami_2"/>
    <property type="match status" value="1"/>
</dbReference>
<evidence type="ECO:0000256" key="2">
    <source>
        <dbReference type="ARBA" id="ARBA00022529"/>
    </source>
</evidence>
<sequence length="235" mass="24941">MNIVEKTYKWAKPLSKRGTTDLLILHHAAATSCTAEDVHRWHVGNGWAGIGYHYLVRKDGTIYRGRPEDTVGAHAYGANSRSIGVCFEGNYQVERSMPAAQLAAGQALVADIKRRWGITKVIGHKDVAGSTTDCPGKYFPLAEMISGKAETTTNNTTEEDIIMVATQMIGNGDRGNAVRSMQGALIAQGYSCGSYGADGICGAATVAAIKTCQTANGLTADGICGKDTWGALLKK</sequence>
<dbReference type="SUPFAM" id="SSF55846">
    <property type="entry name" value="N-acetylmuramoyl-L-alanine amidase-like"/>
    <property type="match status" value="1"/>
</dbReference>
<dbReference type="InterPro" id="IPR002477">
    <property type="entry name" value="Peptidoglycan-bd-like"/>
</dbReference>
<keyword evidence="3" id="KW-0081">Bacteriolytic enzyme</keyword>
<dbReference type="PROSITE" id="PS51257">
    <property type="entry name" value="PROKAR_LIPOPROTEIN"/>
    <property type="match status" value="1"/>
</dbReference>
<reference evidence="6" key="1">
    <citation type="journal article" date="2021" name="Proc. Natl. Acad. Sci. U.S.A.">
        <title>A Catalog of Tens of Thousands of Viruses from Human Metagenomes Reveals Hidden Associations with Chronic Diseases.</title>
        <authorList>
            <person name="Tisza M.J."/>
            <person name="Buck C.B."/>
        </authorList>
    </citation>
    <scope>NUCLEOTIDE SEQUENCE</scope>
    <source>
        <strain evidence="6">CtIi724</strain>
    </source>
</reference>
<dbReference type="Pfam" id="PF01471">
    <property type="entry name" value="PG_binding_1"/>
    <property type="match status" value="1"/>
</dbReference>
<feature type="domain" description="N-acetylmuramoyl-L-alanine amidase" evidence="4">
    <location>
        <begin position="9"/>
        <end position="136"/>
    </location>
</feature>
<dbReference type="GO" id="GO:0042742">
    <property type="term" value="P:defense response to bacterium"/>
    <property type="evidence" value="ECO:0007669"/>
    <property type="project" value="UniProtKB-KW"/>
</dbReference>
<dbReference type="CDD" id="cd06583">
    <property type="entry name" value="PGRP"/>
    <property type="match status" value="1"/>
</dbReference>
<dbReference type="Gene3D" id="3.40.80.10">
    <property type="entry name" value="Peptidoglycan recognition protein-like"/>
    <property type="match status" value="1"/>
</dbReference>
<feature type="domain" description="Peptidoglycan recognition protein family" evidence="5">
    <location>
        <begin position="1"/>
        <end position="128"/>
    </location>
</feature>
<dbReference type="SUPFAM" id="SSF47090">
    <property type="entry name" value="PGBD-like"/>
    <property type="match status" value="1"/>
</dbReference>
<accession>A0A8S5SRI4</accession>
<dbReference type="EMBL" id="BK032658">
    <property type="protein sequence ID" value="DAF53574.1"/>
    <property type="molecule type" value="Genomic_DNA"/>
</dbReference>
<dbReference type="GO" id="GO:0008270">
    <property type="term" value="F:zinc ion binding"/>
    <property type="evidence" value="ECO:0007669"/>
    <property type="project" value="InterPro"/>
</dbReference>
<dbReference type="InterPro" id="IPR036505">
    <property type="entry name" value="Amidase/PGRP_sf"/>
</dbReference>
<evidence type="ECO:0000313" key="6">
    <source>
        <dbReference type="EMBL" id="DAF53574.1"/>
    </source>
</evidence>
<dbReference type="PANTHER" id="PTHR11022">
    <property type="entry name" value="PEPTIDOGLYCAN RECOGNITION PROTEIN"/>
    <property type="match status" value="1"/>
</dbReference>
<organism evidence="6">
    <name type="scientific">Podoviridae sp. ctIi724</name>
    <dbReference type="NCBI Taxonomy" id="2827731"/>
    <lineage>
        <taxon>Viruses</taxon>
        <taxon>Duplodnaviria</taxon>
        <taxon>Heunggongvirae</taxon>
        <taxon>Uroviricota</taxon>
        <taxon>Caudoviricetes</taxon>
    </lineage>
</organism>
<evidence type="ECO:0000259" key="5">
    <source>
        <dbReference type="SMART" id="SM00701"/>
    </source>
</evidence>
<protein>
    <submittedName>
        <fullName evidence="6">Endodeoxyribonuclease I</fullName>
    </submittedName>
</protein>
<proteinExistence type="inferred from homology"/>
<evidence type="ECO:0000256" key="3">
    <source>
        <dbReference type="ARBA" id="ARBA00022638"/>
    </source>
</evidence>
<dbReference type="GO" id="GO:0001897">
    <property type="term" value="P:symbiont-mediated cytolysis of host cell"/>
    <property type="evidence" value="ECO:0007669"/>
    <property type="project" value="UniProtKB-ARBA"/>
</dbReference>